<keyword evidence="2" id="KW-1185">Reference proteome</keyword>
<evidence type="ECO:0008006" key="3">
    <source>
        <dbReference type="Google" id="ProtNLM"/>
    </source>
</evidence>
<sequence>MNAQNTDAETSKHLLKGNLLITPSLEYEKRVTNATTLSLQLGVELGTIENEILDETRVVFYPTLDIDYRYYYNFRRRQEKGKNTTHNSANYFGLANSFSNANTIFSDRNPRDAYFVTIAGVYGLQRTYWKKLNLRFEFGAGYGFSDIQETILPVVNFSLGWVLWNQS</sequence>
<evidence type="ECO:0000313" key="1">
    <source>
        <dbReference type="EMBL" id="GAA0713680.1"/>
    </source>
</evidence>
<dbReference type="Proteomes" id="UP001501758">
    <property type="component" value="Unassembled WGS sequence"/>
</dbReference>
<name>A0ABN1IHG0_9FLAO</name>
<reference evidence="1 2" key="1">
    <citation type="journal article" date="2019" name="Int. J. Syst. Evol. Microbiol.">
        <title>The Global Catalogue of Microorganisms (GCM) 10K type strain sequencing project: providing services to taxonomists for standard genome sequencing and annotation.</title>
        <authorList>
            <consortium name="The Broad Institute Genomics Platform"/>
            <consortium name="The Broad Institute Genome Sequencing Center for Infectious Disease"/>
            <person name="Wu L."/>
            <person name="Ma J."/>
        </authorList>
    </citation>
    <scope>NUCLEOTIDE SEQUENCE [LARGE SCALE GENOMIC DNA]</scope>
    <source>
        <strain evidence="1 2">JCM 15974</strain>
    </source>
</reference>
<comment type="caution">
    <text evidence="1">The sequence shown here is derived from an EMBL/GenBank/DDBJ whole genome shotgun (WGS) entry which is preliminary data.</text>
</comment>
<dbReference type="EMBL" id="BAAAGE010000001">
    <property type="protein sequence ID" value="GAA0713680.1"/>
    <property type="molecule type" value="Genomic_DNA"/>
</dbReference>
<gene>
    <name evidence="1" type="ORF">GCM10009430_05760</name>
</gene>
<organism evidence="1 2">
    <name type="scientific">Aquimarina litoralis</name>
    <dbReference type="NCBI Taxonomy" id="584605"/>
    <lineage>
        <taxon>Bacteria</taxon>
        <taxon>Pseudomonadati</taxon>
        <taxon>Bacteroidota</taxon>
        <taxon>Flavobacteriia</taxon>
        <taxon>Flavobacteriales</taxon>
        <taxon>Flavobacteriaceae</taxon>
        <taxon>Aquimarina</taxon>
    </lineage>
</organism>
<accession>A0ABN1IHG0</accession>
<protein>
    <recommendedName>
        <fullName evidence="3">DUF3575 domain-containing protein</fullName>
    </recommendedName>
</protein>
<evidence type="ECO:0000313" key="2">
    <source>
        <dbReference type="Proteomes" id="UP001501758"/>
    </source>
</evidence>
<proteinExistence type="predicted"/>